<keyword evidence="3" id="KW-1185">Reference proteome</keyword>
<name>A0ABP3RRB3_9ACTN</name>
<accession>A0ABP3RRB3</accession>
<proteinExistence type="predicted"/>
<reference evidence="3" key="1">
    <citation type="journal article" date="2019" name="Int. J. Syst. Evol. Microbiol.">
        <title>The Global Catalogue of Microorganisms (GCM) 10K type strain sequencing project: providing services to taxonomists for standard genome sequencing and annotation.</title>
        <authorList>
            <consortium name="The Broad Institute Genomics Platform"/>
            <consortium name="The Broad Institute Genome Sequencing Center for Infectious Disease"/>
            <person name="Wu L."/>
            <person name="Ma J."/>
        </authorList>
    </citation>
    <scope>NUCLEOTIDE SEQUENCE [LARGE SCALE GENOMIC DNA]</scope>
    <source>
        <strain evidence="3">JCM 10671</strain>
    </source>
</reference>
<evidence type="ECO:0000256" key="1">
    <source>
        <dbReference type="SAM" id="MobiDB-lite"/>
    </source>
</evidence>
<organism evidence="2 3">
    <name type="scientific">Sporichthya brevicatena</name>
    <dbReference type="NCBI Taxonomy" id="171442"/>
    <lineage>
        <taxon>Bacteria</taxon>
        <taxon>Bacillati</taxon>
        <taxon>Actinomycetota</taxon>
        <taxon>Actinomycetes</taxon>
        <taxon>Sporichthyales</taxon>
        <taxon>Sporichthyaceae</taxon>
        <taxon>Sporichthya</taxon>
    </lineage>
</organism>
<dbReference type="Proteomes" id="UP001500957">
    <property type="component" value="Unassembled WGS sequence"/>
</dbReference>
<protein>
    <submittedName>
        <fullName evidence="2">Uncharacterized protein</fullName>
    </submittedName>
</protein>
<evidence type="ECO:0000313" key="2">
    <source>
        <dbReference type="EMBL" id="GAA0614801.1"/>
    </source>
</evidence>
<comment type="caution">
    <text evidence="2">The sequence shown here is derived from an EMBL/GenBank/DDBJ whole genome shotgun (WGS) entry which is preliminary data.</text>
</comment>
<dbReference type="EMBL" id="BAAAHE010000011">
    <property type="protein sequence ID" value="GAA0614801.1"/>
    <property type="molecule type" value="Genomic_DNA"/>
</dbReference>
<gene>
    <name evidence="2" type="ORF">GCM10009547_15830</name>
</gene>
<feature type="region of interest" description="Disordered" evidence="1">
    <location>
        <begin position="1"/>
        <end position="23"/>
    </location>
</feature>
<sequence length="150" mass="17121">MPVRTGFFPRGAASAPPRPESCRHERPVLRQFLTMTEPLVTPDDRYVVVRGRLWRRSNPALSEDARERLVSDLMAARRAKQAAMRAGDEKARAQAREQVDAAKRALGERGPVWWTDRAPDWNRHLAKNTPYAGWYAEHSAHAEHTDEPDD</sequence>
<evidence type="ECO:0000313" key="3">
    <source>
        <dbReference type="Proteomes" id="UP001500957"/>
    </source>
</evidence>